<dbReference type="PANTHER" id="PTHR34990">
    <property type="entry name" value="UDP-2,3-DIACYLGLUCOSAMINE HYDROLASE-RELATED"/>
    <property type="match status" value="1"/>
</dbReference>
<dbReference type="Proteomes" id="UP000016860">
    <property type="component" value="Unassembled WGS sequence"/>
</dbReference>
<dbReference type="GO" id="GO:0016020">
    <property type="term" value="C:membrane"/>
    <property type="evidence" value="ECO:0007669"/>
    <property type="project" value="GOC"/>
</dbReference>
<dbReference type="InterPro" id="IPR029052">
    <property type="entry name" value="Metallo-depent_PP-like"/>
</dbReference>
<name>U4R4V4_9FIRM</name>
<dbReference type="STRING" id="1330534.L323_06035"/>
<organism evidence="1 2">
    <name type="scientific">Ruminiclostridium papyrosolvens C7</name>
    <dbReference type="NCBI Taxonomy" id="1330534"/>
    <lineage>
        <taxon>Bacteria</taxon>
        <taxon>Bacillati</taxon>
        <taxon>Bacillota</taxon>
        <taxon>Clostridia</taxon>
        <taxon>Eubacteriales</taxon>
        <taxon>Oscillospiraceae</taxon>
        <taxon>Ruminiclostridium</taxon>
    </lineage>
</organism>
<sequence>MFTDKRLLKAYRNAKLQLFDNNSKYIFFSDSHRGDDSISDEFARNQNIFRHALNYYFDNGYIYVEAGDGDELWEYTKFRHIRLAHSDVFIVLKKFFEDNRFIMIYGNHNIYLKKKDFVSKNFYSYYDDYSQDIHDLLKGMTPIESLVLKNKATGQEILIVHGHQGDLMNDQLWFVSMFLLRYFWRYIHVIGFHSPSSPARNHFKRHKIERNYKKWIQKHKIMLICGHTHRQKFPKSKELPYFNTGCCIHSKGITGIEILEGKILMVDWRVRADDNGVLQVERYVMRGPVPIEEFDMNSNHDYEDCMNKDLKNDEEDC</sequence>
<gene>
    <name evidence="1" type="ORF">L323_06035</name>
</gene>
<dbReference type="AlphaFoldDB" id="U4R4V4"/>
<dbReference type="GO" id="GO:0008758">
    <property type="term" value="F:UDP-2,3-diacylglucosamine hydrolase activity"/>
    <property type="evidence" value="ECO:0007669"/>
    <property type="project" value="TreeGrafter"/>
</dbReference>
<comment type="caution">
    <text evidence="1">The sequence shown here is derived from an EMBL/GenBank/DDBJ whole genome shotgun (WGS) entry which is preliminary data.</text>
</comment>
<reference evidence="1 2" key="1">
    <citation type="journal article" date="2013" name="Genome Announc.">
        <title>Draft Genome Sequence of the Cellulolytic Bacterium Clostridium papyrosolvens C7 (ATCC 700395).</title>
        <authorList>
            <person name="Zepeda V."/>
            <person name="Dassa B."/>
            <person name="Borovok I."/>
            <person name="Lamed R."/>
            <person name="Bayer E.A."/>
            <person name="Cate J.H."/>
        </authorList>
    </citation>
    <scope>NUCLEOTIDE SEQUENCE [LARGE SCALE GENOMIC DNA]</scope>
    <source>
        <strain evidence="1 2">C7</strain>
    </source>
</reference>
<dbReference type="SUPFAM" id="SSF56300">
    <property type="entry name" value="Metallo-dependent phosphatases"/>
    <property type="match status" value="1"/>
</dbReference>
<dbReference type="GO" id="GO:0009245">
    <property type="term" value="P:lipid A biosynthetic process"/>
    <property type="evidence" value="ECO:0007669"/>
    <property type="project" value="TreeGrafter"/>
</dbReference>
<proteinExistence type="predicted"/>
<evidence type="ECO:0000313" key="2">
    <source>
        <dbReference type="Proteomes" id="UP000016860"/>
    </source>
</evidence>
<dbReference type="PATRIC" id="fig|1330534.3.peg.1204"/>
<dbReference type="EMBL" id="ATAY01000020">
    <property type="protein sequence ID" value="EPR13423.1"/>
    <property type="molecule type" value="Genomic_DNA"/>
</dbReference>
<accession>U4R4V4</accession>
<dbReference type="RefSeq" id="WP_020814788.1">
    <property type="nucleotide sequence ID" value="NZ_ATAY01000020.1"/>
</dbReference>
<protein>
    <submittedName>
        <fullName evidence="1">Ser/Thr phosphatase</fullName>
    </submittedName>
</protein>
<dbReference type="OrthoDB" id="9773199at2"/>
<evidence type="ECO:0000313" key="1">
    <source>
        <dbReference type="EMBL" id="EPR13423.1"/>
    </source>
</evidence>
<dbReference type="PANTHER" id="PTHR34990:SF2">
    <property type="entry name" value="BLL8164 PROTEIN"/>
    <property type="match status" value="1"/>
</dbReference>
<dbReference type="Gene3D" id="3.60.21.10">
    <property type="match status" value="1"/>
</dbReference>
<dbReference type="InterPro" id="IPR043461">
    <property type="entry name" value="LpxH-like"/>
</dbReference>